<evidence type="ECO:0000256" key="3">
    <source>
        <dbReference type="ARBA" id="ARBA00013014"/>
    </source>
</evidence>
<dbReference type="InterPro" id="IPR013752">
    <property type="entry name" value="KPA_reductase"/>
</dbReference>
<dbReference type="NCBIfam" id="TIGR00745">
    <property type="entry name" value="apbA_panE"/>
    <property type="match status" value="1"/>
</dbReference>
<comment type="function">
    <text evidence="10">Catalyzes the NADPH-dependent reduction of ketopantoate into pantoic acid.</text>
</comment>
<evidence type="ECO:0000256" key="6">
    <source>
        <dbReference type="ARBA" id="ARBA00022857"/>
    </source>
</evidence>
<comment type="catalytic activity">
    <reaction evidence="9 10">
        <text>(R)-pantoate + NADP(+) = 2-dehydropantoate + NADPH + H(+)</text>
        <dbReference type="Rhea" id="RHEA:16233"/>
        <dbReference type="ChEBI" id="CHEBI:11561"/>
        <dbReference type="ChEBI" id="CHEBI:15378"/>
        <dbReference type="ChEBI" id="CHEBI:15980"/>
        <dbReference type="ChEBI" id="CHEBI:57783"/>
        <dbReference type="ChEBI" id="CHEBI:58349"/>
        <dbReference type="EC" id="1.1.1.169"/>
    </reaction>
</comment>
<dbReference type="InterPro" id="IPR013332">
    <property type="entry name" value="KPR_N"/>
</dbReference>
<sequence length="318" mass="34002">MREQDLTHEPAAEQLLDRTWHVLGVGSLGVLWACRLARAGVPVHLLLRDAARLQAYLQAGGLSLTEGAQTHVHLLPATSVAGDGPITRLLLACKAYDAQAAIASVATRLVPGAEVILLQNGMGSQQAVARMLPHARCIYASTTEGAYRAGDFQAVFAGQGLTWLGDADPSRNQAPTALLADLVRAGIAHQWTDAIESRLWRKLALNCAINPLTVLHGCRNGALADHPDEVAALCAELARLLRACGQADAADGLHEEVLRVIQATAANYSSMYQDVDQGRRTEVDYLLGYACAAALDRHCEVPGLQTLQARLIKALHKP</sequence>
<keyword evidence="7 10" id="KW-0560">Oxidoreductase</keyword>
<proteinExistence type="inferred from homology"/>
<evidence type="ECO:0000259" key="11">
    <source>
        <dbReference type="Pfam" id="PF02558"/>
    </source>
</evidence>
<evidence type="ECO:0000256" key="5">
    <source>
        <dbReference type="ARBA" id="ARBA00022655"/>
    </source>
</evidence>
<dbReference type="PANTHER" id="PTHR43765">
    <property type="entry name" value="2-DEHYDROPANTOATE 2-REDUCTASE-RELATED"/>
    <property type="match status" value="1"/>
</dbReference>
<feature type="domain" description="Ketopantoate reductase N-terminal" evidence="11">
    <location>
        <begin position="20"/>
        <end position="168"/>
    </location>
</feature>
<dbReference type="Pfam" id="PF08546">
    <property type="entry name" value="ApbA_C"/>
    <property type="match status" value="1"/>
</dbReference>
<evidence type="ECO:0000256" key="9">
    <source>
        <dbReference type="ARBA" id="ARBA00048793"/>
    </source>
</evidence>
<gene>
    <name evidence="13" type="ORF">IFT38_01235</name>
</gene>
<evidence type="ECO:0000259" key="12">
    <source>
        <dbReference type="Pfam" id="PF08546"/>
    </source>
</evidence>
<reference evidence="13 14" key="1">
    <citation type="journal article" date="2020" name="FEMS Microbiol. Ecol.">
        <title>Temporal dynamics of bacterial communities during seed development and maturation.</title>
        <authorList>
            <person name="Chesneau G."/>
            <person name="Torres-Cortes G."/>
            <person name="Briand M."/>
            <person name="Darrasse A."/>
            <person name="Preveaux A."/>
            <person name="Marais C."/>
            <person name="Jacques M.A."/>
            <person name="Shade A."/>
            <person name="Barret M."/>
        </authorList>
    </citation>
    <scope>NUCLEOTIDE SEQUENCE [LARGE SCALE GENOMIC DNA]</scope>
    <source>
        <strain evidence="13 14">CFBP13599</strain>
    </source>
</reference>
<evidence type="ECO:0000256" key="7">
    <source>
        <dbReference type="ARBA" id="ARBA00023002"/>
    </source>
</evidence>
<dbReference type="NCBIfam" id="NF004311">
    <property type="entry name" value="PRK05708.1"/>
    <property type="match status" value="1"/>
</dbReference>
<feature type="domain" description="Ketopantoate reductase C-terminal" evidence="12">
    <location>
        <begin position="195"/>
        <end position="310"/>
    </location>
</feature>
<comment type="similarity">
    <text evidence="2 10">Belongs to the ketopantoate reductase family.</text>
</comment>
<comment type="caution">
    <text evidence="13">The sequence shown here is derived from an EMBL/GenBank/DDBJ whole genome shotgun (WGS) entry which is preliminary data.</text>
</comment>
<dbReference type="EC" id="1.1.1.169" evidence="3 10"/>
<dbReference type="Pfam" id="PF02558">
    <property type="entry name" value="ApbA"/>
    <property type="match status" value="1"/>
</dbReference>
<evidence type="ECO:0000313" key="13">
    <source>
        <dbReference type="EMBL" id="MBD8768159.1"/>
    </source>
</evidence>
<dbReference type="InterPro" id="IPR036291">
    <property type="entry name" value="NAD(P)-bd_dom_sf"/>
</dbReference>
<dbReference type="SUPFAM" id="SSF51735">
    <property type="entry name" value="NAD(P)-binding Rossmann-fold domains"/>
    <property type="match status" value="1"/>
</dbReference>
<dbReference type="SUPFAM" id="SSF48179">
    <property type="entry name" value="6-phosphogluconate dehydrogenase C-terminal domain-like"/>
    <property type="match status" value="1"/>
</dbReference>
<dbReference type="RefSeq" id="WP_192065181.1">
    <property type="nucleotide sequence ID" value="NZ_JACYWY010000002.1"/>
</dbReference>
<evidence type="ECO:0000256" key="4">
    <source>
        <dbReference type="ARBA" id="ARBA00019465"/>
    </source>
</evidence>
<dbReference type="PANTHER" id="PTHR43765:SF2">
    <property type="entry name" value="2-DEHYDROPANTOATE 2-REDUCTASE"/>
    <property type="match status" value="1"/>
</dbReference>
<dbReference type="Gene3D" id="1.10.1040.10">
    <property type="entry name" value="N-(1-d-carboxylethyl)-l-norvaline Dehydrogenase, domain 2"/>
    <property type="match status" value="1"/>
</dbReference>
<evidence type="ECO:0000256" key="8">
    <source>
        <dbReference type="ARBA" id="ARBA00032024"/>
    </source>
</evidence>
<comment type="pathway">
    <text evidence="1 10">Cofactor biosynthesis; (R)-pantothenate biosynthesis; (R)-pantoate from 3-methyl-2-oxobutanoate: step 2/2.</text>
</comment>
<name>A0ABR9BST0_9PSED</name>
<dbReference type="InterPro" id="IPR013328">
    <property type="entry name" value="6PGD_dom2"/>
</dbReference>
<organism evidence="13 14">
    <name type="scientific">Pseudomonas coleopterorum</name>
    <dbReference type="NCBI Taxonomy" id="1605838"/>
    <lineage>
        <taxon>Bacteria</taxon>
        <taxon>Pseudomonadati</taxon>
        <taxon>Pseudomonadota</taxon>
        <taxon>Gammaproteobacteria</taxon>
        <taxon>Pseudomonadales</taxon>
        <taxon>Pseudomonadaceae</taxon>
        <taxon>Pseudomonas</taxon>
    </lineage>
</organism>
<dbReference type="InterPro" id="IPR050838">
    <property type="entry name" value="Ketopantoate_reductase"/>
</dbReference>
<dbReference type="InterPro" id="IPR003710">
    <property type="entry name" value="ApbA"/>
</dbReference>
<dbReference type="Proteomes" id="UP000620025">
    <property type="component" value="Unassembled WGS sequence"/>
</dbReference>
<dbReference type="InterPro" id="IPR008927">
    <property type="entry name" value="6-PGluconate_DH-like_C_sf"/>
</dbReference>
<dbReference type="Gene3D" id="3.40.50.720">
    <property type="entry name" value="NAD(P)-binding Rossmann-like Domain"/>
    <property type="match status" value="1"/>
</dbReference>
<keyword evidence="6 10" id="KW-0521">NADP</keyword>
<evidence type="ECO:0000256" key="2">
    <source>
        <dbReference type="ARBA" id="ARBA00007870"/>
    </source>
</evidence>
<keyword evidence="14" id="KW-1185">Reference proteome</keyword>
<protein>
    <recommendedName>
        <fullName evidence="4 10">2-dehydropantoate 2-reductase</fullName>
        <ecNumber evidence="3 10">1.1.1.169</ecNumber>
    </recommendedName>
    <alternativeName>
        <fullName evidence="8 10">Ketopantoate reductase</fullName>
    </alternativeName>
</protein>
<dbReference type="EMBL" id="JACYWZ010000001">
    <property type="protein sequence ID" value="MBD8768159.1"/>
    <property type="molecule type" value="Genomic_DNA"/>
</dbReference>
<evidence type="ECO:0000256" key="10">
    <source>
        <dbReference type="RuleBase" id="RU362068"/>
    </source>
</evidence>
<accession>A0ABR9BST0</accession>
<evidence type="ECO:0000313" key="14">
    <source>
        <dbReference type="Proteomes" id="UP000620025"/>
    </source>
</evidence>
<evidence type="ECO:0000256" key="1">
    <source>
        <dbReference type="ARBA" id="ARBA00004994"/>
    </source>
</evidence>
<keyword evidence="5 10" id="KW-0566">Pantothenate biosynthesis</keyword>